<protein>
    <submittedName>
        <fullName evidence="1">Uncharacterized protein</fullName>
    </submittedName>
</protein>
<organism evidence="1">
    <name type="scientific">Ackermannviridae sp. ctQad106</name>
    <dbReference type="NCBI Taxonomy" id="2826820"/>
    <lineage>
        <taxon>Viruses</taxon>
        <taxon>Duplodnaviria</taxon>
        <taxon>Heunggongvirae</taxon>
        <taxon>Uroviricota</taxon>
        <taxon>Caudoviricetes</taxon>
        <taxon>Pantevenvirales</taxon>
        <taxon>Ackermannviridae</taxon>
    </lineage>
</organism>
<dbReference type="EMBL" id="BK015691">
    <property type="protein sequence ID" value="DAE20261.1"/>
    <property type="molecule type" value="Genomic_DNA"/>
</dbReference>
<name>A0A8S5QNE7_9CAUD</name>
<proteinExistence type="predicted"/>
<accession>A0A8S5QNE7</accession>
<reference evidence="1" key="1">
    <citation type="journal article" date="2021" name="Proc. Natl. Acad. Sci. U.S.A.">
        <title>A Catalog of Tens of Thousands of Viruses from Human Metagenomes Reveals Hidden Associations with Chronic Diseases.</title>
        <authorList>
            <person name="Tisza M.J."/>
            <person name="Buck C.B."/>
        </authorList>
    </citation>
    <scope>NUCLEOTIDE SEQUENCE</scope>
    <source>
        <strain evidence="1">CtQad106</strain>
    </source>
</reference>
<sequence>MLHFAWLYLLIGEYTTLRRFPSTCTNCTISR</sequence>
<evidence type="ECO:0000313" key="1">
    <source>
        <dbReference type="EMBL" id="DAE20261.1"/>
    </source>
</evidence>